<feature type="binding site" evidence="10">
    <location>
        <position position="50"/>
    </location>
    <ligand>
        <name>Zn(2+)</name>
        <dbReference type="ChEBI" id="CHEBI:29105"/>
    </ligand>
</feature>
<feature type="domain" description="C2H2-type" evidence="12">
    <location>
        <begin position="454"/>
        <end position="481"/>
    </location>
</feature>
<dbReference type="FunFam" id="3.30.160.60:FF:001839">
    <property type="entry name" value="Uncharacterized protein"/>
    <property type="match status" value="1"/>
</dbReference>
<keyword evidence="5 9" id="KW-0863">Zinc-finger</keyword>
<evidence type="ECO:0000256" key="5">
    <source>
        <dbReference type="ARBA" id="ARBA00022771"/>
    </source>
</evidence>
<evidence type="ECO:0000256" key="4">
    <source>
        <dbReference type="ARBA" id="ARBA00022737"/>
    </source>
</evidence>
<evidence type="ECO:0000256" key="1">
    <source>
        <dbReference type="ARBA" id="ARBA00004123"/>
    </source>
</evidence>
<dbReference type="EMBL" id="CAVLGL010000087">
    <property type="protein sequence ID" value="CAK1591774.1"/>
    <property type="molecule type" value="Genomic_DNA"/>
</dbReference>
<proteinExistence type="inferred from homology"/>
<comment type="caution">
    <text evidence="14">The sequence shown here is derived from an EMBL/GenBank/DDBJ whole genome shotgun (WGS) entry which is preliminary data.</text>
</comment>
<sequence>MAFSEICRICLSVNVRMFVLKKTGLQNLYNTLANRFMVEDEGPIIVCFTCHARLIRCRRLQQQAIESNAVLEQLLAGRSMTIPKPHEARDEIQFTSICHIDIRPVECDIENDCKDEIFSLESVKVEEENFEIENPKFEENGNYETEQYITSTNNFSELSEKNIKSNSTDCNINDFREENSDLEGPTIKSNPKVNKDNQAINKKGKHSTKAMKKKILKQQSVNILAKKTSGASTKLIFECDVCSKIFSTKNILAKHIHSHKTQKNSDTTAVRTQVEQPTLPQLTEMFYCDICEFKTSQKRRILTHFKVHIAKKMYCCNNCGYKCITKSDFQRHMKIHTGEKPFSCNICEYRCITKSCLQNHMKIHTGEKPFSCNMCEYRCITKMGLQIHMKIHTGEKPYSCNICEYKCIRKPTLRNHMKIHTGEKPFSCNICEYTSITKIHLKTHMKIHTREKPYSCHICGYRCITKGNLQGHIKTHTGEKPFSCNNCEYRCILKSHLQRHMKIHTGAKPFS</sequence>
<keyword evidence="6 10" id="KW-0862">Zinc</keyword>
<dbReference type="InterPro" id="IPR012934">
    <property type="entry name" value="Znf_AD"/>
</dbReference>
<dbReference type="InterPro" id="IPR036236">
    <property type="entry name" value="Znf_C2H2_sf"/>
</dbReference>
<feature type="domain" description="C2H2-type" evidence="12">
    <location>
        <begin position="426"/>
        <end position="453"/>
    </location>
</feature>
<dbReference type="AlphaFoldDB" id="A0AAV1LCH4"/>
<dbReference type="SUPFAM" id="SSF57667">
    <property type="entry name" value="beta-beta-alpha zinc fingers"/>
    <property type="match status" value="6"/>
</dbReference>
<name>A0AAV1LCH4_9NEOP</name>
<feature type="domain" description="ZAD" evidence="13">
    <location>
        <begin position="5"/>
        <end position="74"/>
    </location>
</feature>
<reference evidence="14 15" key="1">
    <citation type="submission" date="2023-11" db="EMBL/GenBank/DDBJ databases">
        <authorList>
            <person name="Hedman E."/>
            <person name="Englund M."/>
            <person name="Stromberg M."/>
            <person name="Nyberg Akerstrom W."/>
            <person name="Nylinder S."/>
            <person name="Jareborg N."/>
            <person name="Kallberg Y."/>
            <person name="Kronander E."/>
        </authorList>
    </citation>
    <scope>NUCLEOTIDE SEQUENCE [LARGE SCALE GENOMIC DNA]</scope>
</reference>
<feature type="compositionally biased region" description="Polar residues" evidence="11">
    <location>
        <begin position="187"/>
        <end position="200"/>
    </location>
</feature>
<comment type="similarity">
    <text evidence="2">Belongs to the hunchback C2H2-type zinc-finger protein family.</text>
</comment>
<keyword evidence="4" id="KW-0677">Repeat</keyword>
<feature type="domain" description="C2H2-type" evidence="12">
    <location>
        <begin position="237"/>
        <end position="264"/>
    </location>
</feature>
<gene>
    <name evidence="14" type="ORF">PARMNEM_LOCUS11936</name>
</gene>
<evidence type="ECO:0000259" key="12">
    <source>
        <dbReference type="PROSITE" id="PS50157"/>
    </source>
</evidence>
<dbReference type="PROSITE" id="PS51915">
    <property type="entry name" value="ZAD"/>
    <property type="match status" value="1"/>
</dbReference>
<feature type="binding site" evidence="10">
    <location>
        <position position="10"/>
    </location>
    <ligand>
        <name>Zn(2+)</name>
        <dbReference type="ChEBI" id="CHEBI:29105"/>
    </ligand>
</feature>
<feature type="region of interest" description="Disordered" evidence="11">
    <location>
        <begin position="176"/>
        <end position="207"/>
    </location>
</feature>
<evidence type="ECO:0000256" key="11">
    <source>
        <dbReference type="SAM" id="MobiDB-lite"/>
    </source>
</evidence>
<evidence type="ECO:0000256" key="7">
    <source>
        <dbReference type="ARBA" id="ARBA00023125"/>
    </source>
</evidence>
<dbReference type="InterPro" id="IPR013087">
    <property type="entry name" value="Znf_C2H2_type"/>
</dbReference>
<evidence type="ECO:0000313" key="15">
    <source>
        <dbReference type="Proteomes" id="UP001314205"/>
    </source>
</evidence>
<dbReference type="SMART" id="SM00355">
    <property type="entry name" value="ZnF_C2H2"/>
    <property type="match status" value="9"/>
</dbReference>
<dbReference type="Gene3D" id="3.30.160.60">
    <property type="entry name" value="Classic Zinc Finger"/>
    <property type="match status" value="8"/>
</dbReference>
<evidence type="ECO:0000256" key="2">
    <source>
        <dbReference type="ARBA" id="ARBA00007746"/>
    </source>
</evidence>
<feature type="domain" description="C2H2-type" evidence="12">
    <location>
        <begin position="342"/>
        <end position="369"/>
    </location>
</feature>
<keyword evidence="15" id="KW-1185">Reference proteome</keyword>
<accession>A0AAV1LCH4</accession>
<dbReference type="PANTHER" id="PTHR24393:SF163">
    <property type="entry name" value="GASTRULA ZINC FINGER PROTEIN XLCGF7.1-LIKE"/>
    <property type="match status" value="1"/>
</dbReference>
<dbReference type="FunFam" id="3.30.160.60:FF:002069">
    <property type="entry name" value="Uncharacterized protein"/>
    <property type="match status" value="1"/>
</dbReference>
<dbReference type="GO" id="GO:0001228">
    <property type="term" value="F:DNA-binding transcription activator activity, RNA polymerase II-specific"/>
    <property type="evidence" value="ECO:0007669"/>
    <property type="project" value="TreeGrafter"/>
</dbReference>
<evidence type="ECO:0000256" key="10">
    <source>
        <dbReference type="PROSITE-ProRule" id="PRU01263"/>
    </source>
</evidence>
<organism evidence="14 15">
    <name type="scientific">Parnassius mnemosyne</name>
    <name type="common">clouded apollo</name>
    <dbReference type="NCBI Taxonomy" id="213953"/>
    <lineage>
        <taxon>Eukaryota</taxon>
        <taxon>Metazoa</taxon>
        <taxon>Ecdysozoa</taxon>
        <taxon>Arthropoda</taxon>
        <taxon>Hexapoda</taxon>
        <taxon>Insecta</taxon>
        <taxon>Pterygota</taxon>
        <taxon>Neoptera</taxon>
        <taxon>Endopterygota</taxon>
        <taxon>Lepidoptera</taxon>
        <taxon>Glossata</taxon>
        <taxon>Ditrysia</taxon>
        <taxon>Papilionoidea</taxon>
        <taxon>Papilionidae</taxon>
        <taxon>Parnassiinae</taxon>
        <taxon>Parnassini</taxon>
        <taxon>Parnassius</taxon>
        <taxon>Driopa</taxon>
    </lineage>
</organism>
<dbReference type="PROSITE" id="PS00028">
    <property type="entry name" value="ZINC_FINGER_C2H2_1"/>
    <property type="match status" value="7"/>
</dbReference>
<comment type="subcellular location">
    <subcellularLocation>
        <location evidence="1">Nucleus</location>
    </subcellularLocation>
</comment>
<dbReference type="Proteomes" id="UP001314205">
    <property type="component" value="Unassembled WGS sequence"/>
</dbReference>
<dbReference type="FunFam" id="3.30.160.60:FF:000446">
    <property type="entry name" value="Zinc finger protein"/>
    <property type="match status" value="3"/>
</dbReference>
<dbReference type="PANTHER" id="PTHR24393">
    <property type="entry name" value="ZINC FINGER PROTEIN"/>
    <property type="match status" value="1"/>
</dbReference>
<feature type="domain" description="C2H2-type" evidence="12">
    <location>
        <begin position="286"/>
        <end position="313"/>
    </location>
</feature>
<feature type="binding site" evidence="10">
    <location>
        <position position="47"/>
    </location>
    <ligand>
        <name>Zn(2+)</name>
        <dbReference type="ChEBI" id="CHEBI:29105"/>
    </ligand>
</feature>
<keyword evidence="7" id="KW-0238">DNA-binding</keyword>
<keyword evidence="8" id="KW-0539">Nucleus</keyword>
<dbReference type="FunFam" id="3.30.160.60:FF:000614">
    <property type="entry name" value="Zinc finger protein 142"/>
    <property type="match status" value="1"/>
</dbReference>
<evidence type="ECO:0000256" key="6">
    <source>
        <dbReference type="ARBA" id="ARBA00022833"/>
    </source>
</evidence>
<dbReference type="Pfam" id="PF00096">
    <property type="entry name" value="zf-C2H2"/>
    <property type="match status" value="4"/>
</dbReference>
<evidence type="ECO:0000256" key="9">
    <source>
        <dbReference type="PROSITE-ProRule" id="PRU00042"/>
    </source>
</evidence>
<feature type="binding site" evidence="10">
    <location>
        <position position="7"/>
    </location>
    <ligand>
        <name>Zn(2+)</name>
        <dbReference type="ChEBI" id="CHEBI:29105"/>
    </ligand>
</feature>
<evidence type="ECO:0000256" key="8">
    <source>
        <dbReference type="ARBA" id="ARBA00023242"/>
    </source>
</evidence>
<protein>
    <submittedName>
        <fullName evidence="14">Uncharacterized protein</fullName>
    </submittedName>
</protein>
<evidence type="ECO:0000256" key="3">
    <source>
        <dbReference type="ARBA" id="ARBA00022723"/>
    </source>
</evidence>
<dbReference type="GO" id="GO:0008270">
    <property type="term" value="F:zinc ion binding"/>
    <property type="evidence" value="ECO:0007669"/>
    <property type="project" value="UniProtKB-UniRule"/>
</dbReference>
<feature type="domain" description="C2H2-type" evidence="12">
    <location>
        <begin position="398"/>
        <end position="425"/>
    </location>
</feature>
<dbReference type="GO" id="GO:0000978">
    <property type="term" value="F:RNA polymerase II cis-regulatory region sequence-specific DNA binding"/>
    <property type="evidence" value="ECO:0007669"/>
    <property type="project" value="TreeGrafter"/>
</dbReference>
<feature type="domain" description="C2H2-type" evidence="12">
    <location>
        <begin position="482"/>
        <end position="509"/>
    </location>
</feature>
<evidence type="ECO:0000259" key="13">
    <source>
        <dbReference type="PROSITE" id="PS51915"/>
    </source>
</evidence>
<feature type="domain" description="C2H2-type" evidence="12">
    <location>
        <begin position="314"/>
        <end position="341"/>
    </location>
</feature>
<dbReference type="SMART" id="SM00868">
    <property type="entry name" value="zf-AD"/>
    <property type="match status" value="1"/>
</dbReference>
<dbReference type="GO" id="GO:0005634">
    <property type="term" value="C:nucleus"/>
    <property type="evidence" value="ECO:0007669"/>
    <property type="project" value="UniProtKB-SubCell"/>
</dbReference>
<dbReference type="PROSITE" id="PS50157">
    <property type="entry name" value="ZINC_FINGER_C2H2_2"/>
    <property type="match status" value="9"/>
</dbReference>
<evidence type="ECO:0000313" key="14">
    <source>
        <dbReference type="EMBL" id="CAK1591774.1"/>
    </source>
</evidence>
<feature type="domain" description="C2H2-type" evidence="12">
    <location>
        <begin position="370"/>
        <end position="397"/>
    </location>
</feature>
<keyword evidence="3 10" id="KW-0479">Metal-binding</keyword>